<dbReference type="SUPFAM" id="SSF101420">
    <property type="entry name" value="C-terminal domain of Ku80"/>
    <property type="match status" value="2"/>
</dbReference>
<evidence type="ECO:0000313" key="1">
    <source>
        <dbReference type="EMBL" id="JAV17408.1"/>
    </source>
</evidence>
<protein>
    <recommendedName>
        <fullName evidence="2">Ku C-terminal domain-containing protein</fullName>
    </recommendedName>
</protein>
<dbReference type="InterPro" id="IPR036494">
    <property type="entry name" value="Ku_C_sf"/>
</dbReference>
<evidence type="ECO:0008006" key="2">
    <source>
        <dbReference type="Google" id="ProtNLM"/>
    </source>
</evidence>
<sequence length="344" mass="40213">MAAISIDPLKFKASLTQNDLVKNYDETMEKMDPDSEDYDELWENFSQVVVDCISKILFETKTLNKADTEKASCLLKKYREDACFINPTFFNQWIYKFRDELLKKTELLDFWKNEMVAKELGPLWARDCDFYDEMDDPKPVEFYKQLGCEAPWLKEKDTTEKTEAQHPLNLMSNTAAGGAGISNVSGAKKSLKKITKENALEDYKNNMLAQQDINSDDEEAYKKIFGEVRDILWQLLFDEPSLTEERSKMAAGLLQEYKTDACFFAPYDYNTWIEKVRDELFKRKYFDFWKIIVKEQLGLCWAKDSDFFDDMDDPKPMAFYKSGDELMKHKKISKMNLAKGIIVP</sequence>
<reference evidence="1" key="1">
    <citation type="submission" date="2017-01" db="EMBL/GenBank/DDBJ databases">
        <title>An insight into the sialome and mialome of the horn fly, Haematobia irritans.</title>
        <authorList>
            <person name="Breijo M."/>
            <person name="Boiani M."/>
            <person name="Ures X."/>
            <person name="Rocha S."/>
            <person name="Sequeira M."/>
            <person name="Ribeiro J.M."/>
        </authorList>
    </citation>
    <scope>NUCLEOTIDE SEQUENCE</scope>
</reference>
<accession>A0A1L8EFE9</accession>
<name>A0A1L8EFE9_HAEIR</name>
<dbReference type="AlphaFoldDB" id="A0A1L8EFE9"/>
<organism evidence="1">
    <name type="scientific">Haematobia irritans</name>
    <name type="common">Horn fly</name>
    <name type="synonym">Conops irritans</name>
    <dbReference type="NCBI Taxonomy" id="7368"/>
    <lineage>
        <taxon>Eukaryota</taxon>
        <taxon>Metazoa</taxon>
        <taxon>Ecdysozoa</taxon>
        <taxon>Arthropoda</taxon>
        <taxon>Hexapoda</taxon>
        <taxon>Insecta</taxon>
        <taxon>Pterygota</taxon>
        <taxon>Neoptera</taxon>
        <taxon>Endopterygota</taxon>
        <taxon>Diptera</taxon>
        <taxon>Brachycera</taxon>
        <taxon>Muscomorpha</taxon>
        <taxon>Muscoidea</taxon>
        <taxon>Muscidae</taxon>
        <taxon>Haematobia</taxon>
    </lineage>
</organism>
<dbReference type="EMBL" id="GFDG01001391">
    <property type="protein sequence ID" value="JAV17408.1"/>
    <property type="molecule type" value="Transcribed_RNA"/>
</dbReference>
<dbReference type="Gene3D" id="1.25.40.240">
    <property type="entry name" value="Ku, C-terminal domain"/>
    <property type="match status" value="2"/>
</dbReference>
<proteinExistence type="predicted"/>